<keyword evidence="21" id="KW-1185">Reference proteome</keyword>
<evidence type="ECO:0000256" key="13">
    <source>
        <dbReference type="ARBA" id="ARBA00071271"/>
    </source>
</evidence>
<keyword evidence="18" id="KW-0472">Membrane</keyword>
<evidence type="ECO:0000256" key="15">
    <source>
        <dbReference type="ARBA" id="ARBA00076004"/>
    </source>
</evidence>
<name>A0A133QHA5_9BACT</name>
<evidence type="ECO:0000256" key="1">
    <source>
        <dbReference type="ARBA" id="ARBA00001941"/>
    </source>
</evidence>
<dbReference type="PATRIC" id="fig|28128.5.peg.748"/>
<keyword evidence="6" id="KW-0862">Zinc</keyword>
<evidence type="ECO:0000256" key="7">
    <source>
        <dbReference type="ARBA" id="ARBA00023049"/>
    </source>
</evidence>
<evidence type="ECO:0000256" key="17">
    <source>
        <dbReference type="ARBA" id="ARBA00078074"/>
    </source>
</evidence>
<dbReference type="PANTHER" id="PTHR43501:SF1">
    <property type="entry name" value="CYTOSOL NON-SPECIFIC DIPEPTIDASE"/>
    <property type="match status" value="1"/>
</dbReference>
<dbReference type="Pfam" id="PF01546">
    <property type="entry name" value="Peptidase_M20"/>
    <property type="match status" value="1"/>
</dbReference>
<dbReference type="PRINTS" id="PR00934">
    <property type="entry name" value="XHISDIPTASE"/>
</dbReference>
<keyword evidence="8" id="KW-0170">Cobalt</keyword>
<keyword evidence="5" id="KW-0378">Hydrolase</keyword>
<dbReference type="InterPro" id="IPR011650">
    <property type="entry name" value="Peptidase_M20_dimer"/>
</dbReference>
<evidence type="ECO:0000256" key="18">
    <source>
        <dbReference type="SAM" id="Phobius"/>
    </source>
</evidence>
<dbReference type="Gene3D" id="3.40.630.10">
    <property type="entry name" value="Zn peptidases"/>
    <property type="match status" value="2"/>
</dbReference>
<dbReference type="Proteomes" id="UP000070533">
    <property type="component" value="Unassembled WGS sequence"/>
</dbReference>
<sequence length="529" mass="59169">MLSKTMAIVIINTLHIKVPTILFIFAFIFFAKVTQIDKISKQILLKMTNIELKPARVFEQFAKINAIPRPSKHEDKMIEYLVEFGKNHNFDTIVDKTGNVLITKPATKGMEDAPTVILQSHIDMVCDKLVDVDFDFHKDPIQTYIDGEWLTAKGTTLGADDGIGVAYELALLASDDIEHGKIECLFTVDEETGLTGAFGLEPNWMTGKYLINLDSEDEGQIFVSCAGGITTDNIFRYKPEEAPKGYFFMEASVKGFIGGHSGDDINKKRANAIKVLGRFLYMEQNKLDLRIAEWNSGKMDNAIPRDGKVIFAVPMAEKETVKADWNIYTKGVEEEYHVSDPSSVWGLESTDTRPVIEKEVARKLVMAIQAVDNGPLTNCQDEALAYMVETSSNVAVIRTDKDRITVVASQRSNVASALTNMANTIKACFELADAEVHQHDQYPGWKMNPNSKLVKVAVEEYKKLFNKEPEVLGIHAGLECGLISEKYPNVDMMSIGPTLRFVHTPEERLLIPTAQMVWDHLLAVLKNIK</sequence>
<dbReference type="CDD" id="cd03890">
    <property type="entry name" value="M20_pepD"/>
    <property type="match status" value="1"/>
</dbReference>
<dbReference type="GO" id="GO:0005829">
    <property type="term" value="C:cytosol"/>
    <property type="evidence" value="ECO:0007669"/>
    <property type="project" value="TreeGrafter"/>
</dbReference>
<comment type="caution">
    <text evidence="20">The sequence shown here is derived from an EMBL/GenBank/DDBJ whole genome shotgun (WGS) entry which is preliminary data.</text>
</comment>
<reference evidence="21" key="1">
    <citation type="submission" date="2016-01" db="EMBL/GenBank/DDBJ databases">
        <authorList>
            <person name="Mitreva M."/>
            <person name="Pepin K.H."/>
            <person name="Mihindukulasuriya K.A."/>
            <person name="Fulton R."/>
            <person name="Fronick C."/>
            <person name="O'Laughlin M."/>
            <person name="Miner T."/>
            <person name="Herter B."/>
            <person name="Rosa B.A."/>
            <person name="Cordes M."/>
            <person name="Tomlinson C."/>
            <person name="Wollam A."/>
            <person name="Palsikar V.B."/>
            <person name="Mardis E.R."/>
            <person name="Wilson R.K."/>
        </authorList>
    </citation>
    <scope>NUCLEOTIDE SEQUENCE [LARGE SCALE GENOMIC DNA]</scope>
    <source>
        <strain evidence="21">MJR7716</strain>
    </source>
</reference>
<keyword evidence="3" id="KW-0645">Protease</keyword>
<keyword evidence="4" id="KW-0479">Metal-binding</keyword>
<dbReference type="InterPro" id="IPR001160">
    <property type="entry name" value="Peptidase_M20C"/>
</dbReference>
<evidence type="ECO:0000256" key="10">
    <source>
        <dbReference type="ARBA" id="ARBA00038976"/>
    </source>
</evidence>
<dbReference type="GO" id="GO:0046872">
    <property type="term" value="F:metal ion binding"/>
    <property type="evidence" value="ECO:0007669"/>
    <property type="project" value="UniProtKB-KW"/>
</dbReference>
<dbReference type="InterPro" id="IPR002933">
    <property type="entry name" value="Peptidase_M20"/>
</dbReference>
<dbReference type="AlphaFoldDB" id="A0A133QHA5"/>
<dbReference type="FunFam" id="3.40.630.10:FF:000015">
    <property type="entry name" value="Aminoacyl-histidine dipeptidase PepD"/>
    <property type="match status" value="1"/>
</dbReference>
<comment type="cofactor">
    <cofactor evidence="1">
        <name>Co(2+)</name>
        <dbReference type="ChEBI" id="CHEBI:48828"/>
    </cofactor>
</comment>
<feature type="domain" description="Peptidase M20 dimerisation" evidence="19">
    <location>
        <begin position="253"/>
        <end position="336"/>
    </location>
</feature>
<accession>A0A133QHA5</accession>
<dbReference type="eggNOG" id="COG2195">
    <property type="taxonomic scope" value="Bacteria"/>
</dbReference>
<keyword evidence="18" id="KW-0812">Transmembrane</keyword>
<dbReference type="NCBIfam" id="TIGR01893">
    <property type="entry name" value="aa-his-dipept"/>
    <property type="match status" value="1"/>
</dbReference>
<dbReference type="EMBL" id="LRQG01000038">
    <property type="protein sequence ID" value="KXA42239.1"/>
    <property type="molecule type" value="Genomic_DNA"/>
</dbReference>
<proteinExistence type="inferred from homology"/>
<dbReference type="STRING" id="28128.HMPREF3226_00741"/>
<dbReference type="GO" id="GO:0006508">
    <property type="term" value="P:proteolysis"/>
    <property type="evidence" value="ECO:0007669"/>
    <property type="project" value="UniProtKB-KW"/>
</dbReference>
<comment type="catalytic activity">
    <reaction evidence="9">
        <text>Hydrolysis of dipeptides, preferentially hydrophobic dipeptides including prolyl amino acids.</text>
        <dbReference type="EC" id="3.4.13.18"/>
    </reaction>
</comment>
<dbReference type="FunFam" id="3.40.630.10:FF:000018">
    <property type="entry name" value="Aminoacyl-histidine dipeptidase PepD"/>
    <property type="match status" value="1"/>
</dbReference>
<evidence type="ECO:0000256" key="8">
    <source>
        <dbReference type="ARBA" id="ARBA00023285"/>
    </source>
</evidence>
<evidence type="ECO:0000256" key="12">
    <source>
        <dbReference type="ARBA" id="ARBA00061423"/>
    </source>
</evidence>
<evidence type="ECO:0000256" key="4">
    <source>
        <dbReference type="ARBA" id="ARBA00022723"/>
    </source>
</evidence>
<comment type="cofactor">
    <cofactor evidence="2">
        <name>Zn(2+)</name>
        <dbReference type="ChEBI" id="CHEBI:29105"/>
    </cofactor>
</comment>
<evidence type="ECO:0000256" key="9">
    <source>
        <dbReference type="ARBA" id="ARBA00036421"/>
    </source>
</evidence>
<evidence type="ECO:0000256" key="11">
    <source>
        <dbReference type="ARBA" id="ARBA00044252"/>
    </source>
</evidence>
<dbReference type="SUPFAM" id="SSF53187">
    <property type="entry name" value="Zn-dependent exopeptidases"/>
    <property type="match status" value="1"/>
</dbReference>
<organism evidence="20 21">
    <name type="scientific">Prevotella corporis</name>
    <dbReference type="NCBI Taxonomy" id="28128"/>
    <lineage>
        <taxon>Bacteria</taxon>
        <taxon>Pseudomonadati</taxon>
        <taxon>Bacteroidota</taxon>
        <taxon>Bacteroidia</taxon>
        <taxon>Bacteroidales</taxon>
        <taxon>Prevotellaceae</taxon>
        <taxon>Prevotella</taxon>
    </lineage>
</organism>
<evidence type="ECO:0000313" key="20">
    <source>
        <dbReference type="EMBL" id="KXA42239.1"/>
    </source>
</evidence>
<dbReference type="Pfam" id="PF07687">
    <property type="entry name" value="M20_dimer"/>
    <property type="match status" value="1"/>
</dbReference>
<comment type="similarity">
    <text evidence="12">Belongs to the peptidase M20C family.</text>
</comment>
<evidence type="ECO:0000256" key="2">
    <source>
        <dbReference type="ARBA" id="ARBA00001947"/>
    </source>
</evidence>
<dbReference type="PIRSF" id="PIRSF016599">
    <property type="entry name" value="Xaa-His_dipept"/>
    <property type="match status" value="1"/>
</dbReference>
<gene>
    <name evidence="20" type="ORF">HMPREF3226_00741</name>
</gene>
<evidence type="ECO:0000259" key="19">
    <source>
        <dbReference type="Pfam" id="PF07687"/>
    </source>
</evidence>
<feature type="transmembrane region" description="Helical" evidence="18">
    <location>
        <begin position="6"/>
        <end position="31"/>
    </location>
</feature>
<evidence type="ECO:0000313" key="21">
    <source>
        <dbReference type="Proteomes" id="UP000070533"/>
    </source>
</evidence>
<evidence type="ECO:0000256" key="14">
    <source>
        <dbReference type="ARBA" id="ARBA00075285"/>
    </source>
</evidence>
<dbReference type="GO" id="GO:0070573">
    <property type="term" value="F:metallodipeptidase activity"/>
    <property type="evidence" value="ECO:0007669"/>
    <property type="project" value="TreeGrafter"/>
</dbReference>
<dbReference type="PANTHER" id="PTHR43501">
    <property type="entry name" value="CYTOSOL NON-SPECIFIC DIPEPTIDASE"/>
    <property type="match status" value="1"/>
</dbReference>
<keyword evidence="18" id="KW-1133">Transmembrane helix</keyword>
<protein>
    <recommendedName>
        <fullName evidence="13">Cytosol non-specific dipeptidase</fullName>
        <ecNumber evidence="10">3.4.13.18</ecNumber>
    </recommendedName>
    <alternativeName>
        <fullName evidence="16">Aminoacyl-histidine dipeptidase</fullName>
    </alternativeName>
    <alternativeName>
        <fullName evidence="15">Beta-alanyl-histidine dipeptidase</fullName>
    </alternativeName>
    <alternativeName>
        <fullName evidence="14">Carnosinase</fullName>
    </alternativeName>
    <alternativeName>
        <fullName evidence="11">Peptidase D</fullName>
    </alternativeName>
    <alternativeName>
        <fullName evidence="17">Xaa-His dipeptidase</fullName>
    </alternativeName>
</protein>
<evidence type="ECO:0000256" key="6">
    <source>
        <dbReference type="ARBA" id="ARBA00022833"/>
    </source>
</evidence>
<evidence type="ECO:0000256" key="16">
    <source>
        <dbReference type="ARBA" id="ARBA00077688"/>
    </source>
</evidence>
<dbReference type="EC" id="3.4.13.18" evidence="10"/>
<evidence type="ECO:0000256" key="3">
    <source>
        <dbReference type="ARBA" id="ARBA00022670"/>
    </source>
</evidence>
<keyword evidence="7" id="KW-0482">Metalloprotease</keyword>
<evidence type="ECO:0000256" key="5">
    <source>
        <dbReference type="ARBA" id="ARBA00022801"/>
    </source>
</evidence>